<protein>
    <submittedName>
        <fullName evidence="1">Uncharacterized protein</fullName>
    </submittedName>
</protein>
<gene>
    <name evidence="2" type="ORF">CEE75_13465</name>
    <name evidence="1" type="ORF">ERD32_02630</name>
</gene>
<dbReference type="AlphaFoldDB" id="A0A4Q0LVL5"/>
<accession>A0A4Q0LVL5</accession>
<reference evidence="1 3" key="2">
    <citation type="submission" date="2019-01" db="EMBL/GenBank/DDBJ databases">
        <title>The genome sequence of Lactobacillus crispatus L49.</title>
        <authorList>
            <person name="Zhong J."/>
            <person name="Zhang J."/>
        </authorList>
    </citation>
    <scope>NUCLEOTIDE SEQUENCE [LARGE SCALE GENOMIC DNA]</scope>
    <source>
        <strain evidence="1 3">L49</strain>
    </source>
</reference>
<evidence type="ECO:0000313" key="2">
    <source>
        <dbReference type="EMBL" id="TDN28132.1"/>
    </source>
</evidence>
<evidence type="ECO:0000313" key="4">
    <source>
        <dbReference type="Proteomes" id="UP000295195"/>
    </source>
</evidence>
<organism evidence="1 3">
    <name type="scientific">Lactobacillus crispatus</name>
    <dbReference type="NCBI Taxonomy" id="47770"/>
    <lineage>
        <taxon>Bacteria</taxon>
        <taxon>Bacillati</taxon>
        <taxon>Bacillota</taxon>
        <taxon>Bacilli</taxon>
        <taxon>Lactobacillales</taxon>
        <taxon>Lactobacillaceae</taxon>
        <taxon>Lactobacillus</taxon>
    </lineage>
</organism>
<dbReference type="Proteomes" id="UP000295195">
    <property type="component" value="Unassembled WGS sequence"/>
</dbReference>
<evidence type="ECO:0000313" key="1">
    <source>
        <dbReference type="EMBL" id="RXF59203.1"/>
    </source>
</evidence>
<name>A0A4Q0LVL5_9LACO</name>
<dbReference type="EMBL" id="NKLP01000319">
    <property type="protein sequence ID" value="TDN28132.1"/>
    <property type="molecule type" value="Genomic_DNA"/>
</dbReference>
<proteinExistence type="predicted"/>
<comment type="caution">
    <text evidence="1">The sequence shown here is derived from an EMBL/GenBank/DDBJ whole genome shotgun (WGS) entry which is preliminary data.</text>
</comment>
<evidence type="ECO:0000313" key="3">
    <source>
        <dbReference type="Proteomes" id="UP000289808"/>
    </source>
</evidence>
<reference evidence="2 4" key="1">
    <citation type="submission" date="2017-06" db="EMBL/GenBank/DDBJ databases">
        <authorList>
            <person name="Swanenburg J."/>
            <person name="Kort R."/>
        </authorList>
    </citation>
    <scope>NUCLEOTIDE SEQUENCE [LARGE SCALE GENOMIC DNA]</scope>
    <source>
        <strain evidence="2 4">RL05</strain>
    </source>
</reference>
<sequence length="98" mass="11432">MTERTCKMNKDLKDFQNWIEKMKNDADDWVIYLIYQSKKNGKTYSGAMRWLNKNKPELPGKFTAAPSEVVANVVRSIYEEAIIKVKNEGLDREVDNDD</sequence>
<dbReference type="Proteomes" id="UP000289808">
    <property type="component" value="Unassembled WGS sequence"/>
</dbReference>
<dbReference type="EMBL" id="SCLX01000009">
    <property type="protein sequence ID" value="RXF59203.1"/>
    <property type="molecule type" value="Genomic_DNA"/>
</dbReference>